<feature type="transmembrane region" description="Helical" evidence="2">
    <location>
        <begin position="105"/>
        <end position="126"/>
    </location>
</feature>
<dbReference type="InterPro" id="IPR003386">
    <property type="entry name" value="LACT/PDAT_acylTrfase"/>
</dbReference>
<keyword evidence="2" id="KW-0812">Transmembrane</keyword>
<feature type="region of interest" description="Disordered" evidence="1">
    <location>
        <begin position="1"/>
        <end position="37"/>
    </location>
</feature>
<dbReference type="Pfam" id="PF02450">
    <property type="entry name" value="LCAT"/>
    <property type="match status" value="1"/>
</dbReference>
<keyword evidence="3" id="KW-0808">Transferase</keyword>
<keyword evidence="4" id="KW-1185">Reference proteome</keyword>
<feature type="compositionally biased region" description="Basic residues" evidence="1">
    <location>
        <begin position="1"/>
        <end position="10"/>
    </location>
</feature>
<evidence type="ECO:0000256" key="2">
    <source>
        <dbReference type="SAM" id="Phobius"/>
    </source>
</evidence>
<dbReference type="GO" id="GO:0006629">
    <property type="term" value="P:lipid metabolic process"/>
    <property type="evidence" value="ECO:0007669"/>
    <property type="project" value="InterPro"/>
</dbReference>
<dbReference type="PANTHER" id="PTHR11440">
    <property type="entry name" value="LECITHIN-CHOLESTEROL ACYLTRANSFERASE-RELATED"/>
    <property type="match status" value="1"/>
</dbReference>
<comment type="caution">
    <text evidence="3">The sequence shown here is derived from an EMBL/GenBank/DDBJ whole genome shotgun (WGS) entry which is preliminary data.</text>
</comment>
<gene>
    <name evidence="3" type="ORF">SEMRO_294_G110190.1</name>
</gene>
<sequence>MSKSKRRNKTKGGAPPQQPTNDMKQQHQIHERTTSSVTMEDSFSRIPALVSPQHEENDKMMMDPPSVIVSITNDTNLSDVDNHSILFGDDDYNSGMYHGLRGRRYCLSSLRFFGITAILWMSQFIVSSSMKHFGVVLIEGDAIVDMSFERFDLVAQRVLPQLQENWNNMFNESSALAATYYTRQSQRPGYLLAQQGATANFPVIMIPGFVTSGLEVWQSKECAKKYFRQRIWTGLESARAFFADKNCWREHLALDPHSGMDPEGIRLRAAEGFEAADYFMANYWVWEKLLENLADLGYSPSTMSIEPYDWRMAFPLLEERDGYLTKLKYKIEAMQKSTGKKVVLTSHSMGAQLVHFFFKWVTTPQSQGGGGGGRKWVDQHVHAYINIAGSHLGVPKAASALLSGEMKDTVIMGTIGKMTEQFFGRKLRKDLFNTWGSLWGLLPKGGERIWDIGADVCYGVSDPEDPFCKDRVKAAKEGTTYDSIPFLLLHDAEETNKEEPEECTSDDEEAEDECPLLVETIFEIPEDDGSINATISAFAQTKEATTGNVINFLREWGAGFGESLSSASLYKDYGNVKAKPKNKPKVEWLDASITPLPYAPNLKIFCLYGVGLDTERNYFYKVHEEGGRNVGMMANPVNKSSNDKPNSPSVELPFVLDMGVDDPDRNIRHGMRFTDGDGSVPIVSLGYICGDAWQRKDSGLNPSGTKVVTVEYKNKQEFTPDDPFRGGPRSADHVDILGNLGMTEDFLRVVSDFEPRTENHFESNLREVADEINRHPRGGIFKEKNIFERLTTAVSHKAK</sequence>
<accession>A0A9N8DUW7</accession>
<keyword evidence="2" id="KW-1133">Transmembrane helix</keyword>
<evidence type="ECO:0000256" key="1">
    <source>
        <dbReference type="SAM" id="MobiDB-lite"/>
    </source>
</evidence>
<dbReference type="AlphaFoldDB" id="A0A9N8DUW7"/>
<dbReference type="InterPro" id="IPR029058">
    <property type="entry name" value="AB_hydrolase_fold"/>
</dbReference>
<evidence type="ECO:0000313" key="3">
    <source>
        <dbReference type="EMBL" id="CAB9507140.1"/>
    </source>
</evidence>
<dbReference type="GO" id="GO:0008374">
    <property type="term" value="F:O-acyltransferase activity"/>
    <property type="evidence" value="ECO:0007669"/>
    <property type="project" value="InterPro"/>
</dbReference>
<dbReference type="OrthoDB" id="190846at2759"/>
<evidence type="ECO:0000313" key="4">
    <source>
        <dbReference type="Proteomes" id="UP001153069"/>
    </source>
</evidence>
<feature type="compositionally biased region" description="Basic and acidic residues" evidence="1">
    <location>
        <begin position="24"/>
        <end position="33"/>
    </location>
</feature>
<dbReference type="Proteomes" id="UP001153069">
    <property type="component" value="Unassembled WGS sequence"/>
</dbReference>
<dbReference type="EMBL" id="CAICTM010000293">
    <property type="protein sequence ID" value="CAB9507140.1"/>
    <property type="molecule type" value="Genomic_DNA"/>
</dbReference>
<name>A0A9N8DUW7_9STRA</name>
<protein>
    <submittedName>
        <fullName evidence="3">Phospholipid:diacylglycerol acyltransferase</fullName>
    </submittedName>
</protein>
<proteinExistence type="predicted"/>
<dbReference type="Gene3D" id="3.40.50.1820">
    <property type="entry name" value="alpha/beta hydrolase"/>
    <property type="match status" value="1"/>
</dbReference>
<reference evidence="3" key="1">
    <citation type="submission" date="2020-06" db="EMBL/GenBank/DDBJ databases">
        <authorList>
            <consortium name="Plant Systems Biology data submission"/>
        </authorList>
    </citation>
    <scope>NUCLEOTIDE SEQUENCE</scope>
    <source>
        <strain evidence="3">D6</strain>
    </source>
</reference>
<organism evidence="3 4">
    <name type="scientific">Seminavis robusta</name>
    <dbReference type="NCBI Taxonomy" id="568900"/>
    <lineage>
        <taxon>Eukaryota</taxon>
        <taxon>Sar</taxon>
        <taxon>Stramenopiles</taxon>
        <taxon>Ochrophyta</taxon>
        <taxon>Bacillariophyta</taxon>
        <taxon>Bacillariophyceae</taxon>
        <taxon>Bacillariophycidae</taxon>
        <taxon>Naviculales</taxon>
        <taxon>Naviculaceae</taxon>
        <taxon>Seminavis</taxon>
    </lineage>
</organism>
<keyword evidence="3" id="KW-0012">Acyltransferase</keyword>
<keyword evidence="2" id="KW-0472">Membrane</keyword>
<dbReference type="SUPFAM" id="SSF53474">
    <property type="entry name" value="alpha/beta-Hydrolases"/>
    <property type="match status" value="1"/>
</dbReference>